<dbReference type="InterPro" id="IPR001492">
    <property type="entry name" value="Flagellin"/>
</dbReference>
<accession>A0A2K8MK17</accession>
<organism evidence="1 2">
    <name type="scientific">Sphingomonas psychrotolerans</name>
    <dbReference type="NCBI Taxonomy" id="1327635"/>
    <lineage>
        <taxon>Bacteria</taxon>
        <taxon>Pseudomonadati</taxon>
        <taxon>Pseudomonadota</taxon>
        <taxon>Alphaproteobacteria</taxon>
        <taxon>Sphingomonadales</taxon>
        <taxon>Sphingomonadaceae</taxon>
        <taxon>Sphingomonas</taxon>
    </lineage>
</organism>
<dbReference type="RefSeq" id="WP_100281898.1">
    <property type="nucleotide sequence ID" value="NZ_CP024923.1"/>
</dbReference>
<dbReference type="PANTHER" id="PTHR42792">
    <property type="entry name" value="FLAGELLIN"/>
    <property type="match status" value="1"/>
</dbReference>
<dbReference type="GO" id="GO:0009288">
    <property type="term" value="C:bacterial-type flagellum"/>
    <property type="evidence" value="ECO:0007669"/>
    <property type="project" value="InterPro"/>
</dbReference>
<evidence type="ECO:0000313" key="1">
    <source>
        <dbReference type="EMBL" id="ATY32089.1"/>
    </source>
</evidence>
<dbReference type="SUPFAM" id="SSF64518">
    <property type="entry name" value="Phase 1 flagellin"/>
    <property type="match status" value="1"/>
</dbReference>
<reference evidence="1 2" key="1">
    <citation type="submission" date="2017-11" db="EMBL/GenBank/DDBJ databases">
        <title>Complete genome sequence of Sphingomonas sp. Strain Cra20, a psychrotolerant potential plant growth promoting rhizobacteria.</title>
        <authorList>
            <person name="Luo Y."/>
        </authorList>
    </citation>
    <scope>NUCLEOTIDE SEQUENCE [LARGE SCALE GENOMIC DNA]</scope>
    <source>
        <strain evidence="1 2">Cra20</strain>
    </source>
</reference>
<keyword evidence="1" id="KW-0969">Cilium</keyword>
<sequence>MTRVASIPLQRTMSGAIQRAQEKLAITQQQLSTGKKAADFADLGTETVRNLSAHSLLARQGAQSTVSKRVETTLSLYQGHLDGIEKAVGDLKTDILKAIGTGDAAGLQEAVETAFSQYRSSLNGGEGGAPLFAGSQTGSNPFTPDTLADVATTNVADAFQDDGVRSTARVADGVDVTYGITASAVGKDLYAAFKTIAQAGAIGAKPTDAQLDALKQAVGQLGTGIDSLRAVNADNGRKQNQVETLTTRGQQRALLLESVIETNEDADLGQVALDLAQQKTMLQASYSVFSQLSDLSLVNYIR</sequence>
<proteinExistence type="predicted"/>
<dbReference type="Proteomes" id="UP000229081">
    <property type="component" value="Chromosome"/>
</dbReference>
<dbReference type="AlphaFoldDB" id="A0A2K8MK17"/>
<keyword evidence="2" id="KW-1185">Reference proteome</keyword>
<keyword evidence="1" id="KW-0966">Cell projection</keyword>
<dbReference type="PANTHER" id="PTHR42792:SF1">
    <property type="entry name" value="FLAGELLAR HOOK-ASSOCIATED PROTEIN 3"/>
    <property type="match status" value="1"/>
</dbReference>
<evidence type="ECO:0000313" key="2">
    <source>
        <dbReference type="Proteomes" id="UP000229081"/>
    </source>
</evidence>
<name>A0A2K8MK17_9SPHN</name>
<dbReference type="OrthoDB" id="7432056at2"/>
<dbReference type="GO" id="GO:0005198">
    <property type="term" value="F:structural molecule activity"/>
    <property type="evidence" value="ECO:0007669"/>
    <property type="project" value="InterPro"/>
</dbReference>
<dbReference type="Gene3D" id="1.20.1330.10">
    <property type="entry name" value="f41 fragment of flagellin, N-terminal domain"/>
    <property type="match status" value="1"/>
</dbReference>
<dbReference type="KEGG" id="sphc:CVN68_08955"/>
<dbReference type="EMBL" id="CP024923">
    <property type="protein sequence ID" value="ATY32089.1"/>
    <property type="molecule type" value="Genomic_DNA"/>
</dbReference>
<protein>
    <submittedName>
        <fullName evidence="1">Flagellin</fullName>
    </submittedName>
</protein>
<keyword evidence="1" id="KW-0282">Flagellum</keyword>
<gene>
    <name evidence="1" type="ORF">CVN68_08955</name>
</gene>